<dbReference type="OrthoDB" id="6164141at2"/>
<evidence type="ECO:0000313" key="4">
    <source>
        <dbReference type="Proteomes" id="UP000321726"/>
    </source>
</evidence>
<accession>A0A1M7KFU1</accession>
<reference evidence="1 4" key="2">
    <citation type="submission" date="2019-07" db="EMBL/GenBank/DDBJ databases">
        <title>Whole genome shotgun sequence of Halomonas cupida NBRC 102219.</title>
        <authorList>
            <person name="Hosoyama A."/>
            <person name="Uohara A."/>
            <person name="Ohji S."/>
            <person name="Ichikawa N."/>
        </authorList>
    </citation>
    <scope>NUCLEOTIDE SEQUENCE [LARGE SCALE GENOMIC DNA]</scope>
    <source>
        <strain evidence="1 4">NBRC 102219</strain>
    </source>
</reference>
<dbReference type="Proteomes" id="UP000184123">
    <property type="component" value="Unassembled WGS sequence"/>
</dbReference>
<proteinExistence type="predicted"/>
<evidence type="ECO:0000313" key="3">
    <source>
        <dbReference type="Proteomes" id="UP000184123"/>
    </source>
</evidence>
<dbReference type="STRING" id="44933.SAMN05660971_03488"/>
<dbReference type="Proteomes" id="UP000321726">
    <property type="component" value="Unassembled WGS sequence"/>
</dbReference>
<evidence type="ECO:0000313" key="2">
    <source>
        <dbReference type="EMBL" id="SHM64181.1"/>
    </source>
</evidence>
<dbReference type="RefSeq" id="WP_073436488.1">
    <property type="nucleotide sequence ID" value="NZ_BJXU01000144.1"/>
</dbReference>
<name>A0A1M7KFU1_9GAMM</name>
<keyword evidence="4" id="KW-1185">Reference proteome</keyword>
<gene>
    <name evidence="1" type="ORF">HCU01_33650</name>
    <name evidence="2" type="ORF">SAMN05660971_03488</name>
</gene>
<dbReference type="AlphaFoldDB" id="A0A1M7KFU1"/>
<protein>
    <submittedName>
        <fullName evidence="2">Uncharacterized protein</fullName>
    </submittedName>
</protein>
<organism evidence="2 3">
    <name type="scientific">Halomonas cupida</name>
    <dbReference type="NCBI Taxonomy" id="44933"/>
    <lineage>
        <taxon>Bacteria</taxon>
        <taxon>Pseudomonadati</taxon>
        <taxon>Pseudomonadota</taxon>
        <taxon>Gammaproteobacteria</taxon>
        <taxon>Oceanospirillales</taxon>
        <taxon>Halomonadaceae</taxon>
        <taxon>Halomonas</taxon>
    </lineage>
</organism>
<reference evidence="2 3" key="1">
    <citation type="submission" date="2016-11" db="EMBL/GenBank/DDBJ databases">
        <authorList>
            <person name="Jaros S."/>
            <person name="Januszkiewicz K."/>
            <person name="Wedrychowicz H."/>
        </authorList>
    </citation>
    <scope>NUCLEOTIDE SEQUENCE [LARGE SCALE GENOMIC DNA]</scope>
    <source>
        <strain evidence="2 3">DSM 4740</strain>
    </source>
</reference>
<sequence length="127" mass="13981">MSTVVPITAARPLQLDPNSIAGEQLWKLRGESRDVALDGCIEHLMINHDMTERSAENTAMREMAAVETITSLDSIDISVTTTSTLVLNRSDGYRVFLTVRDLRELLKGKGLVAGNKDSGRLLLLSRQ</sequence>
<dbReference type="EMBL" id="FRCA01000010">
    <property type="protein sequence ID" value="SHM64181.1"/>
    <property type="molecule type" value="Genomic_DNA"/>
</dbReference>
<evidence type="ECO:0000313" key="1">
    <source>
        <dbReference type="EMBL" id="GEN25416.1"/>
    </source>
</evidence>
<dbReference type="EMBL" id="BJXU01000144">
    <property type="protein sequence ID" value="GEN25416.1"/>
    <property type="molecule type" value="Genomic_DNA"/>
</dbReference>